<evidence type="ECO:0000313" key="2">
    <source>
        <dbReference type="EMBL" id="NEG77870.1"/>
    </source>
</evidence>
<feature type="transmembrane region" description="Helical" evidence="1">
    <location>
        <begin position="12"/>
        <end position="31"/>
    </location>
</feature>
<accession>A0A7K3TGX7</accession>
<evidence type="ECO:0000256" key="1">
    <source>
        <dbReference type="SAM" id="Phobius"/>
    </source>
</evidence>
<evidence type="ECO:0008006" key="4">
    <source>
        <dbReference type="Google" id="ProtNLM"/>
    </source>
</evidence>
<dbReference type="AlphaFoldDB" id="A0A7K3TGX7"/>
<reference evidence="2 3" key="1">
    <citation type="submission" date="2019-10" db="EMBL/GenBank/DDBJ databases">
        <title>Bifidobacterium from non-human primates.</title>
        <authorList>
            <person name="Modesto M."/>
        </authorList>
    </citation>
    <scope>NUCLEOTIDE SEQUENCE [LARGE SCALE GENOMIC DNA]</scope>
    <source>
        <strain evidence="2 3">TREC</strain>
    </source>
</reference>
<name>A0A7K3TGX7_9BIFI</name>
<evidence type="ECO:0000313" key="3">
    <source>
        <dbReference type="Proteomes" id="UP000469763"/>
    </source>
</evidence>
<proteinExistence type="predicted"/>
<dbReference type="EMBL" id="WHZY01000003">
    <property type="protein sequence ID" value="NEG77870.1"/>
    <property type="molecule type" value="Genomic_DNA"/>
</dbReference>
<comment type="caution">
    <text evidence="2">The sequence shown here is derived from an EMBL/GenBank/DDBJ whole genome shotgun (WGS) entry which is preliminary data.</text>
</comment>
<dbReference type="Proteomes" id="UP000469763">
    <property type="component" value="Unassembled WGS sequence"/>
</dbReference>
<sequence>MDDPLYADLLPAWAVLFYAVVAVAIVLMLRGLRRRCERDRRGLLPVVLAAVAVSAVAGLFAVLTYATVAPLAQRDMADFYAMYQWPFVGVVAALIVVQASVGVAVVCSGRRG</sequence>
<organism evidence="2 3">
    <name type="scientific">Bifidobacterium avesanii</name>
    <dbReference type="NCBI Taxonomy" id="1798157"/>
    <lineage>
        <taxon>Bacteria</taxon>
        <taxon>Bacillati</taxon>
        <taxon>Actinomycetota</taxon>
        <taxon>Actinomycetes</taxon>
        <taxon>Bifidobacteriales</taxon>
        <taxon>Bifidobacteriaceae</taxon>
        <taxon>Bifidobacterium</taxon>
    </lineage>
</organism>
<keyword evidence="1" id="KW-1133">Transmembrane helix</keyword>
<feature type="transmembrane region" description="Helical" evidence="1">
    <location>
        <begin position="43"/>
        <end position="65"/>
    </location>
</feature>
<keyword evidence="3" id="KW-1185">Reference proteome</keyword>
<dbReference type="OrthoDB" id="3233528at2"/>
<feature type="transmembrane region" description="Helical" evidence="1">
    <location>
        <begin position="85"/>
        <end position="107"/>
    </location>
</feature>
<dbReference type="RefSeq" id="WP_152350499.1">
    <property type="nucleotide sequence ID" value="NZ_WBSN01000009.1"/>
</dbReference>
<keyword evidence="1" id="KW-0812">Transmembrane</keyword>
<gene>
    <name evidence="2" type="ORF">GFD22_02520</name>
</gene>
<protein>
    <recommendedName>
        <fullName evidence="4">Integral membrane protein</fullName>
    </recommendedName>
</protein>
<keyword evidence="1" id="KW-0472">Membrane</keyword>